<dbReference type="HOGENOM" id="CLU_1070289_0_0_1"/>
<dbReference type="Gene3D" id="1.25.40.10">
    <property type="entry name" value="Tetratricopeptide repeat domain"/>
    <property type="match status" value="1"/>
</dbReference>
<name>S7W623_SPRLO</name>
<reference evidence="2" key="1">
    <citation type="journal article" date="2013" name="PLoS Genet.">
        <title>The genome of Spraguea lophii and the basis of host-microsporidian interactions.</title>
        <authorList>
            <person name="Campbell S.E."/>
            <person name="Williams T.A."/>
            <person name="Yousuf A."/>
            <person name="Soanes D.M."/>
            <person name="Paszkiewicz K.H."/>
            <person name="Williams B.A.P."/>
        </authorList>
    </citation>
    <scope>NUCLEOTIDE SEQUENCE [LARGE SCALE GENOMIC DNA]</scope>
    <source>
        <strain evidence="2">42_110</strain>
    </source>
</reference>
<evidence type="ECO:0000313" key="1">
    <source>
        <dbReference type="EMBL" id="EPR78201.1"/>
    </source>
</evidence>
<gene>
    <name evidence="1" type="ORF">SLOPH_2409</name>
</gene>
<dbReference type="EMBL" id="ATCN01000945">
    <property type="protein sequence ID" value="EPR78201.1"/>
    <property type="molecule type" value="Genomic_DNA"/>
</dbReference>
<dbReference type="InParanoid" id="S7W623"/>
<sequence length="260" mass="30515">MSKNINIIKLIKDKQMMAIALSKEYNFFERLYKTTDYYKAAIIYSEIAEHYLSLENNEEAEKNYIKSGELFLKVDELGEALYAFKKGAEILCNVELYQRASECAWAVGNNSIGASIEMKIAKITNNEENYRKAIKYYKRDKMNISAKNVMEKLVWLLVEKEKYIEAGHMFLEINKGVKEFQTNLNIICSYFCFFLANEEELMNNVKFIADGEELVLIENLEEEKEDAFEKYLEVRAVKNEVRILLQKVKDRIKCPEYDLL</sequence>
<organism evidence="1 2">
    <name type="scientific">Spraguea lophii (strain 42_110)</name>
    <name type="common">Microsporidian parasite</name>
    <dbReference type="NCBI Taxonomy" id="1358809"/>
    <lineage>
        <taxon>Eukaryota</taxon>
        <taxon>Fungi</taxon>
        <taxon>Fungi incertae sedis</taxon>
        <taxon>Microsporidia</taxon>
        <taxon>Spragueidae</taxon>
        <taxon>Spraguea</taxon>
    </lineage>
</organism>
<protein>
    <recommendedName>
        <fullName evidence="3">Tetratricopeptide repeat protein</fullName>
    </recommendedName>
</protein>
<comment type="caution">
    <text evidence="1">The sequence shown here is derived from an EMBL/GenBank/DDBJ whole genome shotgun (WGS) entry which is preliminary data.</text>
</comment>
<dbReference type="OMA" id="RASECAW"/>
<dbReference type="Pfam" id="PF14938">
    <property type="entry name" value="SNAP"/>
    <property type="match status" value="1"/>
</dbReference>
<accession>S7W623</accession>
<evidence type="ECO:0008006" key="3">
    <source>
        <dbReference type="Google" id="ProtNLM"/>
    </source>
</evidence>
<dbReference type="InterPro" id="IPR011990">
    <property type="entry name" value="TPR-like_helical_dom_sf"/>
</dbReference>
<proteinExistence type="predicted"/>
<keyword evidence="2" id="KW-1185">Reference proteome</keyword>
<dbReference type="SUPFAM" id="SSF48452">
    <property type="entry name" value="TPR-like"/>
    <property type="match status" value="1"/>
</dbReference>
<dbReference type="Proteomes" id="UP000014978">
    <property type="component" value="Unassembled WGS sequence"/>
</dbReference>
<dbReference type="VEuPathDB" id="MicrosporidiaDB:SLOPH_2409"/>
<evidence type="ECO:0000313" key="2">
    <source>
        <dbReference type="Proteomes" id="UP000014978"/>
    </source>
</evidence>
<dbReference type="AlphaFoldDB" id="S7W623"/>